<dbReference type="PANTHER" id="PTHR33221:SF13">
    <property type="entry name" value="TRANSCRIPTIONAL REGULATOR-RELATED"/>
    <property type="match status" value="1"/>
</dbReference>
<evidence type="ECO:0000313" key="2">
    <source>
        <dbReference type="Proteomes" id="UP000318704"/>
    </source>
</evidence>
<sequence>MTPYGKTAQNAIAAMSLMAEVYHDDPPVRLSSLQIAEERKLMKPVVAKVLTVLSQAGLVTGSPGPNGGYRLTKSPDLISLFDICIQFDRLEESLNCPFGKEWCGNGPQCPLHDELKALRENTNRFLQENTLALFRTNKEEVS</sequence>
<dbReference type="GO" id="GO:0005829">
    <property type="term" value="C:cytosol"/>
    <property type="evidence" value="ECO:0007669"/>
    <property type="project" value="TreeGrafter"/>
</dbReference>
<dbReference type="GO" id="GO:0003700">
    <property type="term" value="F:DNA-binding transcription factor activity"/>
    <property type="evidence" value="ECO:0007669"/>
    <property type="project" value="TreeGrafter"/>
</dbReference>
<evidence type="ECO:0000313" key="1">
    <source>
        <dbReference type="EMBL" id="QDT99002.1"/>
    </source>
</evidence>
<dbReference type="GO" id="GO:0003677">
    <property type="term" value="F:DNA binding"/>
    <property type="evidence" value="ECO:0007669"/>
    <property type="project" value="UniProtKB-KW"/>
</dbReference>
<dbReference type="InterPro" id="IPR000944">
    <property type="entry name" value="Tscrpt_reg_Rrf2"/>
</dbReference>
<dbReference type="InterPro" id="IPR036388">
    <property type="entry name" value="WH-like_DNA-bd_sf"/>
</dbReference>
<dbReference type="NCBIfam" id="TIGR00738">
    <property type="entry name" value="rrf2_super"/>
    <property type="match status" value="1"/>
</dbReference>
<organism evidence="1 2">
    <name type="scientific">Gimesia aquarii</name>
    <dbReference type="NCBI Taxonomy" id="2527964"/>
    <lineage>
        <taxon>Bacteria</taxon>
        <taxon>Pseudomonadati</taxon>
        <taxon>Planctomycetota</taxon>
        <taxon>Planctomycetia</taxon>
        <taxon>Planctomycetales</taxon>
        <taxon>Planctomycetaceae</taxon>
        <taxon>Gimesia</taxon>
    </lineage>
</organism>
<dbReference type="Proteomes" id="UP000318704">
    <property type="component" value="Chromosome"/>
</dbReference>
<dbReference type="EMBL" id="CP037920">
    <property type="protein sequence ID" value="QDT99002.1"/>
    <property type="molecule type" value="Genomic_DNA"/>
</dbReference>
<dbReference type="InterPro" id="IPR036390">
    <property type="entry name" value="WH_DNA-bd_sf"/>
</dbReference>
<protein>
    <submittedName>
        <fullName evidence="1">DNA-binding transcriptional regulator IscR</fullName>
    </submittedName>
</protein>
<dbReference type="PANTHER" id="PTHR33221">
    <property type="entry name" value="WINGED HELIX-TURN-HELIX TRANSCRIPTIONAL REGULATOR, RRF2 FAMILY"/>
    <property type="match status" value="1"/>
</dbReference>
<keyword evidence="1" id="KW-0238">DNA-binding</keyword>
<name>A0A517W168_9PLAN</name>
<gene>
    <name evidence="1" type="ORF">V144x_45120</name>
</gene>
<accession>A0A517W168</accession>
<dbReference type="AlphaFoldDB" id="A0A517W168"/>
<dbReference type="SUPFAM" id="SSF46785">
    <property type="entry name" value="Winged helix' DNA-binding domain"/>
    <property type="match status" value="1"/>
</dbReference>
<dbReference type="Pfam" id="PF02082">
    <property type="entry name" value="Rrf2"/>
    <property type="match status" value="1"/>
</dbReference>
<dbReference type="RefSeq" id="WP_144988122.1">
    <property type="nucleotide sequence ID" value="NZ_CP037920.1"/>
</dbReference>
<proteinExistence type="predicted"/>
<dbReference type="KEGG" id="gaw:V144x_45120"/>
<dbReference type="PROSITE" id="PS51197">
    <property type="entry name" value="HTH_RRF2_2"/>
    <property type="match status" value="1"/>
</dbReference>
<dbReference type="Gene3D" id="1.10.10.10">
    <property type="entry name" value="Winged helix-like DNA-binding domain superfamily/Winged helix DNA-binding domain"/>
    <property type="match status" value="1"/>
</dbReference>
<reference evidence="1 2" key="1">
    <citation type="submission" date="2019-03" db="EMBL/GenBank/DDBJ databases">
        <title>Deep-cultivation of Planctomycetes and their phenomic and genomic characterization uncovers novel biology.</title>
        <authorList>
            <person name="Wiegand S."/>
            <person name="Jogler M."/>
            <person name="Boedeker C."/>
            <person name="Pinto D."/>
            <person name="Vollmers J."/>
            <person name="Rivas-Marin E."/>
            <person name="Kohn T."/>
            <person name="Peeters S.H."/>
            <person name="Heuer A."/>
            <person name="Rast P."/>
            <person name="Oberbeckmann S."/>
            <person name="Bunk B."/>
            <person name="Jeske O."/>
            <person name="Meyerdierks A."/>
            <person name="Storesund J.E."/>
            <person name="Kallscheuer N."/>
            <person name="Luecker S."/>
            <person name="Lage O.M."/>
            <person name="Pohl T."/>
            <person name="Merkel B.J."/>
            <person name="Hornburger P."/>
            <person name="Mueller R.-W."/>
            <person name="Bruemmer F."/>
            <person name="Labrenz M."/>
            <person name="Spormann A.M."/>
            <person name="Op den Camp H."/>
            <person name="Overmann J."/>
            <person name="Amann R."/>
            <person name="Jetten M.S.M."/>
            <person name="Mascher T."/>
            <person name="Medema M.H."/>
            <person name="Devos D.P."/>
            <person name="Kaster A.-K."/>
            <person name="Ovreas L."/>
            <person name="Rohde M."/>
            <person name="Galperin M.Y."/>
            <person name="Jogler C."/>
        </authorList>
    </citation>
    <scope>NUCLEOTIDE SEQUENCE [LARGE SCALE GENOMIC DNA]</scope>
    <source>
        <strain evidence="1 2">V144</strain>
    </source>
</reference>